<evidence type="ECO:0000313" key="1">
    <source>
        <dbReference type="EMBL" id="ACN31156.1"/>
    </source>
</evidence>
<evidence type="ECO:0000313" key="2">
    <source>
        <dbReference type="EnsemblPlants" id="Zm00001eb108500_P001"/>
    </source>
</evidence>
<organism evidence="1">
    <name type="scientific">Zea mays</name>
    <name type="common">Maize</name>
    <dbReference type="NCBI Taxonomy" id="4577"/>
    <lineage>
        <taxon>Eukaryota</taxon>
        <taxon>Viridiplantae</taxon>
        <taxon>Streptophyta</taxon>
        <taxon>Embryophyta</taxon>
        <taxon>Tracheophyta</taxon>
        <taxon>Spermatophyta</taxon>
        <taxon>Magnoliopsida</taxon>
        <taxon>Liliopsida</taxon>
        <taxon>Poales</taxon>
        <taxon>Poaceae</taxon>
        <taxon>PACMAD clade</taxon>
        <taxon>Panicoideae</taxon>
        <taxon>Andropogonodae</taxon>
        <taxon>Andropogoneae</taxon>
        <taxon>Tripsacinae</taxon>
        <taxon>Zea</taxon>
    </lineage>
</organism>
<reference evidence="2" key="5">
    <citation type="submission" date="2021-05" db="UniProtKB">
        <authorList>
            <consortium name="EnsemblPlants"/>
        </authorList>
    </citation>
    <scope>IDENTIFICATION</scope>
    <source>
        <strain evidence="2">cv. B73</strain>
    </source>
</reference>
<reference evidence="1" key="2">
    <citation type="submission" date="2012-06" db="EMBL/GenBank/DDBJ databases">
        <authorList>
            <person name="Yu Y."/>
            <person name="Currie J."/>
            <person name="Lomeli R."/>
            <person name="Angelova A."/>
            <person name="Collura K."/>
            <person name="Wissotski M."/>
            <person name="Campos D."/>
            <person name="Kudrna D."/>
            <person name="Golser W."/>
            <person name="Ashely E."/>
            <person name="Descour A."/>
            <person name="Fernandes J."/>
            <person name="Soderlund C."/>
            <person name="Walbot V."/>
        </authorList>
    </citation>
    <scope>NUCLEOTIDE SEQUENCE</scope>
    <source>
        <strain evidence="1">B73</strain>
    </source>
</reference>
<dbReference type="Gramene" id="Zm00001eb108500_T001">
    <property type="protein sequence ID" value="Zm00001eb108500_P001"/>
    <property type="gene ID" value="Zm00001eb108500"/>
</dbReference>
<protein>
    <submittedName>
        <fullName evidence="1 2">Uncharacterized protein</fullName>
    </submittedName>
</protein>
<name>C0PAG1_MAIZE</name>
<dbReference type="EnsemblPlants" id="Zm00001eb108500_T001">
    <property type="protein sequence ID" value="Zm00001eb108500_P001"/>
    <property type="gene ID" value="Zm00001eb108500"/>
</dbReference>
<reference evidence="2" key="4">
    <citation type="submission" date="2019-07" db="EMBL/GenBank/DDBJ databases">
        <authorList>
            <person name="Seetharam A."/>
            <person name="Woodhouse M."/>
            <person name="Cannon E."/>
        </authorList>
    </citation>
    <scope>NUCLEOTIDE SEQUENCE [LARGE SCALE GENOMIC DNA]</scope>
    <source>
        <strain evidence="2">cv. B73</strain>
    </source>
</reference>
<reference evidence="3" key="3">
    <citation type="submission" date="2015-12" db="EMBL/GenBank/DDBJ databases">
        <title>Update maize B73 reference genome by single molecule sequencing technologies.</title>
        <authorList>
            <consortium name="Maize Genome Sequencing Project"/>
            <person name="Ware D."/>
        </authorList>
    </citation>
    <scope>NUCLEOTIDE SEQUENCE [LARGE SCALE GENOMIC DNA]</scope>
    <source>
        <strain evidence="3">cv. B73</strain>
    </source>
</reference>
<keyword evidence="3" id="KW-1185">Reference proteome</keyword>
<dbReference type="Proteomes" id="UP000007305">
    <property type="component" value="Chromosome 2"/>
</dbReference>
<dbReference type="AlphaFoldDB" id="C0PAG1"/>
<evidence type="ECO:0000313" key="3">
    <source>
        <dbReference type="Proteomes" id="UP000007305"/>
    </source>
</evidence>
<dbReference type="EMBL" id="BT065280">
    <property type="protein sequence ID" value="ACN31156.1"/>
    <property type="molecule type" value="mRNA"/>
</dbReference>
<sequence length="186" mass="21096">MLATFRPVSEGRILPGLSGSAAGDGLLAGRGIGGPGVRGGGGVEDVAGGESSLDALQRLGGYGLRVPLEELMRLMQLLLVLLVAARRHRRRHLRLRLVLLQVEREREVAGPRRRRRRRPRRRRGRRIHRHVGGSIRECPKRRRRDQSIRVYSSLVKRYRQMLSPSSMRLPPSARSFCWLQIYVSVE</sequence>
<accession>C0PAG1</accession>
<reference evidence="1" key="1">
    <citation type="journal article" date="2009" name="PLoS Genet.">
        <title>Sequencing, mapping, and analysis of 27,455 maize full-length cDNAs.</title>
        <authorList>
            <person name="Soderlund C."/>
            <person name="Descour A."/>
            <person name="Kudrna D."/>
            <person name="Bomhoff M."/>
            <person name="Boyd L."/>
            <person name="Currie J."/>
            <person name="Angelova A."/>
            <person name="Collura K."/>
            <person name="Wissotski M."/>
            <person name="Ashley E."/>
            <person name="Morrow D."/>
            <person name="Fernandes J."/>
            <person name="Walbot V."/>
            <person name="Yu Y."/>
        </authorList>
    </citation>
    <scope>NUCLEOTIDE SEQUENCE</scope>
    <source>
        <strain evidence="1">B73</strain>
    </source>
</reference>
<proteinExistence type="evidence at transcript level"/>